<dbReference type="RefSeq" id="WP_279449664.1">
    <property type="nucleotide sequence ID" value="NZ_JAZBJM010000002.1"/>
</dbReference>
<protein>
    <submittedName>
        <fullName evidence="4">Efflux RND transporter periplasmic adaptor subunit</fullName>
    </submittedName>
</protein>
<dbReference type="AlphaFoldDB" id="A0AB35YNB2"/>
<proteinExistence type="inferred from homology"/>
<evidence type="ECO:0000313" key="7">
    <source>
        <dbReference type="Proteomes" id="UP001390963"/>
    </source>
</evidence>
<dbReference type="Proteomes" id="UP001390963">
    <property type="component" value="Unassembled WGS sequence"/>
</dbReference>
<dbReference type="Pfam" id="PF25917">
    <property type="entry name" value="BSH_RND"/>
    <property type="match status" value="1"/>
</dbReference>
<feature type="domain" description="Multidrug resistance protein MdtA-like beta-barrel" evidence="3">
    <location>
        <begin position="217"/>
        <end position="273"/>
    </location>
</feature>
<dbReference type="InterPro" id="IPR006143">
    <property type="entry name" value="RND_pump_MFP"/>
</dbReference>
<dbReference type="GO" id="GO:0005886">
    <property type="term" value="C:plasma membrane"/>
    <property type="evidence" value="ECO:0007669"/>
    <property type="project" value="TreeGrafter"/>
</dbReference>
<name>A0AB35YNB2_9FLAO</name>
<evidence type="ECO:0000313" key="4">
    <source>
        <dbReference type="EMBL" id="MEM0517518.1"/>
    </source>
</evidence>
<dbReference type="GO" id="GO:0022857">
    <property type="term" value="F:transmembrane transporter activity"/>
    <property type="evidence" value="ECO:0007669"/>
    <property type="project" value="InterPro"/>
</dbReference>
<dbReference type="PANTHER" id="PTHR30158">
    <property type="entry name" value="ACRA/E-RELATED COMPONENT OF DRUG EFFLUX TRANSPORTER"/>
    <property type="match status" value="1"/>
</dbReference>
<comment type="similarity">
    <text evidence="1">Belongs to the membrane fusion protein (MFP) (TC 8.A.1) family.</text>
</comment>
<dbReference type="InterPro" id="IPR058626">
    <property type="entry name" value="MdtA-like_b-barrel"/>
</dbReference>
<dbReference type="PANTHER" id="PTHR30158:SF23">
    <property type="entry name" value="MULTIDRUG RESISTANCE PROTEIN MEXA"/>
    <property type="match status" value="1"/>
</dbReference>
<evidence type="ECO:0000256" key="1">
    <source>
        <dbReference type="ARBA" id="ARBA00009477"/>
    </source>
</evidence>
<dbReference type="GO" id="GO:0046677">
    <property type="term" value="P:response to antibiotic"/>
    <property type="evidence" value="ECO:0007669"/>
    <property type="project" value="TreeGrafter"/>
</dbReference>
<dbReference type="Gene3D" id="2.40.50.100">
    <property type="match status" value="1"/>
</dbReference>
<dbReference type="EMBL" id="JAZBJM010000002">
    <property type="protein sequence ID" value="MEM0517518.1"/>
    <property type="molecule type" value="Genomic_DNA"/>
</dbReference>
<reference evidence="4 7" key="1">
    <citation type="submission" date="2024-01" db="EMBL/GenBank/DDBJ databases">
        <title>Aequorivita flavus sp. nov., isolated from deep-sea sediment.</title>
        <authorList>
            <person name="Chen X."/>
        </authorList>
    </citation>
    <scope>NUCLEOTIDE SEQUENCE</scope>
    <source>
        <strain evidence="4">MCCC 1A16923</strain>
        <strain evidence="5 7">MCCC 1A16935</strain>
    </source>
</reference>
<feature type="domain" description="Multidrug resistance protein MdtA-like barrel-sandwich hybrid" evidence="2">
    <location>
        <begin position="65"/>
        <end position="190"/>
    </location>
</feature>
<comment type="caution">
    <text evidence="4">The sequence shown here is derived from an EMBL/GenBank/DDBJ whole genome shotgun (WGS) entry which is preliminary data.</text>
</comment>
<dbReference type="EMBL" id="JBANCF010000002">
    <property type="protein sequence ID" value="MEM0572676.1"/>
    <property type="molecule type" value="Genomic_DNA"/>
</dbReference>
<sequence>MKKINQLYLFPIALGILFMLTSCGEEKTGQQAPQALPFPVVTVPTKTVTAYATYPTSLEGIINSEVRAKTSGYITQVLVDEGEKVKKGQTLFRLETQALSQDAAAAKANVNAAQVEVNKLKPLVEKNIISGVQLETAKAKLAQAQSGYNAIAANIGYATIKSPVDGYVGAIPFREGALISPTSQMPLTTVANIEKIYAFFSLNEKAYLDFIEKNEGSTLEEKIKNLPKVRLVLANGSLYDKEGTIETINSQVNPSTGTVSFRAVFDNPNRILSSGYSGIIQLPNTYENATVVPASATYERQGITYVYKVQGDTLATTSAIQVIDRVDNMVIVKEGIAPGDKIVAKGVGKLRDKTPIVAQSASFDSIAQGLEKVFK</sequence>
<gene>
    <name evidence="5" type="ORF">VZD24_04040</name>
    <name evidence="4" type="ORF">VZD85_04070</name>
</gene>
<dbReference type="Proteomes" id="UP001388259">
    <property type="component" value="Unassembled WGS sequence"/>
</dbReference>
<dbReference type="GO" id="GO:0030313">
    <property type="term" value="C:cell envelope"/>
    <property type="evidence" value="ECO:0007669"/>
    <property type="project" value="UniProtKB-SubCell"/>
</dbReference>
<dbReference type="Gene3D" id="2.40.420.20">
    <property type="match status" value="1"/>
</dbReference>
<dbReference type="NCBIfam" id="TIGR01730">
    <property type="entry name" value="RND_mfp"/>
    <property type="match status" value="1"/>
</dbReference>
<keyword evidence="7" id="KW-1185">Reference proteome</keyword>
<dbReference type="Gene3D" id="2.40.30.170">
    <property type="match status" value="1"/>
</dbReference>
<accession>A0AB35YNB2</accession>
<evidence type="ECO:0000259" key="2">
    <source>
        <dbReference type="Pfam" id="PF25917"/>
    </source>
</evidence>
<organism evidence="4 6">
    <name type="scientific">Aequorivita flava</name>
    <dbReference type="NCBI Taxonomy" id="3114371"/>
    <lineage>
        <taxon>Bacteria</taxon>
        <taxon>Pseudomonadati</taxon>
        <taxon>Bacteroidota</taxon>
        <taxon>Flavobacteriia</taxon>
        <taxon>Flavobacteriales</taxon>
        <taxon>Flavobacteriaceae</taxon>
        <taxon>Aequorivita</taxon>
    </lineage>
</organism>
<evidence type="ECO:0000313" key="6">
    <source>
        <dbReference type="Proteomes" id="UP001388259"/>
    </source>
</evidence>
<dbReference type="Gene3D" id="1.10.287.470">
    <property type="entry name" value="Helix hairpin bin"/>
    <property type="match status" value="1"/>
</dbReference>
<dbReference type="InterPro" id="IPR058625">
    <property type="entry name" value="MdtA-like_BSH"/>
</dbReference>
<evidence type="ECO:0000313" key="5">
    <source>
        <dbReference type="EMBL" id="MEM0572676.1"/>
    </source>
</evidence>
<dbReference type="PROSITE" id="PS51257">
    <property type="entry name" value="PROKAR_LIPOPROTEIN"/>
    <property type="match status" value="1"/>
</dbReference>
<evidence type="ECO:0000259" key="3">
    <source>
        <dbReference type="Pfam" id="PF25944"/>
    </source>
</evidence>
<dbReference type="Pfam" id="PF25944">
    <property type="entry name" value="Beta-barrel_RND"/>
    <property type="match status" value="1"/>
</dbReference>
<dbReference type="SUPFAM" id="SSF111369">
    <property type="entry name" value="HlyD-like secretion proteins"/>
    <property type="match status" value="1"/>
</dbReference>